<reference evidence="1" key="1">
    <citation type="submission" date="2021-01" db="UniProtKB">
        <authorList>
            <consortium name="EnsemblMetazoa"/>
        </authorList>
    </citation>
    <scope>IDENTIFICATION</scope>
</reference>
<evidence type="ECO:0000313" key="1">
    <source>
        <dbReference type="EnsemblMetazoa" id="XP_031781855"/>
    </source>
</evidence>
<dbReference type="RefSeq" id="XP_031781855.1">
    <property type="nucleotide sequence ID" value="XM_031925995.1"/>
</dbReference>
<dbReference type="Proteomes" id="UP000002358">
    <property type="component" value="Unassembled WGS sequence"/>
</dbReference>
<accession>A0A7M7Q571</accession>
<dbReference type="SMR" id="A0A7M7Q571"/>
<name>A0A7M7Q571_NASVI</name>
<organism evidence="1 2">
    <name type="scientific">Nasonia vitripennis</name>
    <name type="common">Parasitic wasp</name>
    <dbReference type="NCBI Taxonomy" id="7425"/>
    <lineage>
        <taxon>Eukaryota</taxon>
        <taxon>Metazoa</taxon>
        <taxon>Ecdysozoa</taxon>
        <taxon>Arthropoda</taxon>
        <taxon>Hexapoda</taxon>
        <taxon>Insecta</taxon>
        <taxon>Pterygota</taxon>
        <taxon>Neoptera</taxon>
        <taxon>Endopterygota</taxon>
        <taxon>Hymenoptera</taxon>
        <taxon>Apocrita</taxon>
        <taxon>Proctotrupomorpha</taxon>
        <taxon>Chalcidoidea</taxon>
        <taxon>Pteromalidae</taxon>
        <taxon>Pteromalinae</taxon>
        <taxon>Nasonia</taxon>
    </lineage>
</organism>
<dbReference type="GeneID" id="116416733"/>
<protein>
    <submittedName>
        <fullName evidence="1">Uncharacterized protein</fullName>
    </submittedName>
</protein>
<dbReference type="KEGG" id="nvi:116416733"/>
<sequence>MDVQKTIAEQNLNEFNQNKEHENLVTFEKSIITGQDVINTLNQSKEYENVVAIEMSEQIEEQNSILDKSSQSEEHDHLVRSEVVDEIDSIVDKSSHFEELDLLNLPIKTNHNQSSLLEIIFDDLVNSTRNPFEERSVVLNGILIPTKIYIINKEEKELKFINTCAFDSLFEISVNMYLQSSSIRTMFTRLDTTSSINFASAILNYIKNFDLDQLYQDRATILLPLFKEVIAVVNCRVNVNNLFKALFESYNTYTIRHSNCYCGHSEQKSLFTHSISTRDIF</sequence>
<dbReference type="EnsemblMetazoa" id="XM_031925995">
    <property type="protein sequence ID" value="XP_031781855"/>
    <property type="gene ID" value="LOC116416733"/>
</dbReference>
<dbReference type="OrthoDB" id="7600614at2759"/>
<dbReference type="AlphaFoldDB" id="A0A7M7Q571"/>
<dbReference type="InParanoid" id="A0A7M7Q571"/>
<evidence type="ECO:0000313" key="2">
    <source>
        <dbReference type="Proteomes" id="UP000002358"/>
    </source>
</evidence>
<proteinExistence type="predicted"/>
<keyword evidence="2" id="KW-1185">Reference proteome</keyword>